<comment type="subunit">
    <text evidence="8 9">Homodimer.</text>
</comment>
<keyword evidence="4 8" id="KW-0312">Gluconeogenesis</keyword>
<keyword evidence="7 8" id="KW-0413">Isomerase</keyword>
<dbReference type="SUPFAM" id="SSF51351">
    <property type="entry name" value="Triosephosphate isomerase (TIM)"/>
    <property type="match status" value="1"/>
</dbReference>
<comment type="function">
    <text evidence="8">Involved in the gluconeogenesis. Catalyzes stereospecifically the conversion of dihydroxyacetone phosphate (DHAP) to D-glyceraldehyde-3-phosphate (G3P).</text>
</comment>
<gene>
    <name evidence="8" type="primary">tpiA</name>
    <name evidence="11" type="ORF">C6P64_07990</name>
</gene>
<dbReference type="OrthoDB" id="9809429at2"/>
<feature type="binding site" evidence="8">
    <location>
        <position position="211"/>
    </location>
    <ligand>
        <name>substrate</name>
    </ligand>
</feature>
<feature type="signal peptide" evidence="10">
    <location>
        <begin position="1"/>
        <end position="20"/>
    </location>
</feature>
<dbReference type="PROSITE" id="PS00171">
    <property type="entry name" value="TIM_1"/>
    <property type="match status" value="1"/>
</dbReference>
<dbReference type="PROSITE" id="PS51440">
    <property type="entry name" value="TIM_2"/>
    <property type="match status" value="1"/>
</dbReference>
<feature type="active site" description="Proton acceptor" evidence="8">
    <location>
        <position position="167"/>
    </location>
</feature>
<dbReference type="UniPathway" id="UPA00138"/>
<keyword evidence="6 8" id="KW-0324">Glycolysis</keyword>
<dbReference type="GO" id="GO:0005829">
    <property type="term" value="C:cytosol"/>
    <property type="evidence" value="ECO:0007669"/>
    <property type="project" value="TreeGrafter"/>
</dbReference>
<organism evidence="11 12">
    <name type="scientific">Malikia granosa</name>
    <dbReference type="NCBI Taxonomy" id="263067"/>
    <lineage>
        <taxon>Bacteria</taxon>
        <taxon>Pseudomonadati</taxon>
        <taxon>Pseudomonadota</taxon>
        <taxon>Betaproteobacteria</taxon>
        <taxon>Burkholderiales</taxon>
        <taxon>Comamonadaceae</taxon>
        <taxon>Malikia</taxon>
    </lineage>
</organism>
<dbReference type="EMBL" id="PVLQ01000027">
    <property type="protein sequence ID" value="PRD65511.1"/>
    <property type="molecule type" value="Genomic_DNA"/>
</dbReference>
<sequence length="255" mass="26278">MTKKLIVGNWKMNGSLAANAGLLQALLAGLGDQAAAADVALCASAPYLAQLQALLQGSAIGWGAQDCSAHESGAYTGEVAAAMLRDFGCRYVILGHSERRQYHGETDDQVAQKAQRALAAGITPIVCVGETLADREAGRTEFVVKRQLSAVIHAVGHCASEIVVAYEPVWAIGTGRTATPEQAQAVHAVLRAQLKAASAHSSRNRILYGGSMNAGNAAELLCQSDIDGGLIGGASLKADEFLSIIASCPLAAAGL</sequence>
<evidence type="ECO:0000256" key="2">
    <source>
        <dbReference type="ARBA" id="ARBA00004939"/>
    </source>
</evidence>
<evidence type="ECO:0000313" key="11">
    <source>
        <dbReference type="EMBL" id="PRD65511.1"/>
    </source>
</evidence>
<comment type="pathway">
    <text evidence="1 8 9">Carbohydrate degradation; glycolysis; D-glyceraldehyde 3-phosphate from glycerone phosphate: step 1/1.</text>
</comment>
<evidence type="ECO:0000256" key="6">
    <source>
        <dbReference type="ARBA" id="ARBA00023152"/>
    </source>
</evidence>
<dbReference type="GO" id="GO:0046166">
    <property type="term" value="P:glyceraldehyde-3-phosphate biosynthetic process"/>
    <property type="evidence" value="ECO:0007669"/>
    <property type="project" value="TreeGrafter"/>
</dbReference>
<dbReference type="InterPro" id="IPR035990">
    <property type="entry name" value="TIM_sf"/>
</dbReference>
<evidence type="ECO:0000256" key="9">
    <source>
        <dbReference type="RuleBase" id="RU363013"/>
    </source>
</evidence>
<dbReference type="CDD" id="cd00311">
    <property type="entry name" value="TIM"/>
    <property type="match status" value="1"/>
</dbReference>
<comment type="subcellular location">
    <subcellularLocation>
        <location evidence="8 9">Cytoplasm</location>
    </subcellularLocation>
</comment>
<feature type="binding site" evidence="8">
    <location>
        <position position="173"/>
    </location>
    <ligand>
        <name>substrate</name>
    </ligand>
</feature>
<dbReference type="Pfam" id="PF00121">
    <property type="entry name" value="TIM"/>
    <property type="match status" value="1"/>
</dbReference>
<dbReference type="GO" id="GO:0006094">
    <property type="term" value="P:gluconeogenesis"/>
    <property type="evidence" value="ECO:0007669"/>
    <property type="project" value="UniProtKB-UniRule"/>
</dbReference>
<feature type="active site" description="Electrophile" evidence="8">
    <location>
        <position position="96"/>
    </location>
</feature>
<dbReference type="PANTHER" id="PTHR21139:SF42">
    <property type="entry name" value="TRIOSEPHOSPHATE ISOMERASE"/>
    <property type="match status" value="1"/>
</dbReference>
<dbReference type="HAMAP" id="MF_00147_B">
    <property type="entry name" value="TIM_B"/>
    <property type="match status" value="1"/>
</dbReference>
<name>A0A2S9K4Y6_9BURK</name>
<comment type="caution">
    <text evidence="11">The sequence shown here is derived from an EMBL/GenBank/DDBJ whole genome shotgun (WGS) entry which is preliminary data.</text>
</comment>
<dbReference type="GO" id="GO:0006096">
    <property type="term" value="P:glycolytic process"/>
    <property type="evidence" value="ECO:0007669"/>
    <property type="project" value="UniProtKB-UniRule"/>
</dbReference>
<evidence type="ECO:0000256" key="1">
    <source>
        <dbReference type="ARBA" id="ARBA00004680"/>
    </source>
</evidence>
<comment type="similarity">
    <text evidence="3 8 9">Belongs to the triosephosphate isomerase family.</text>
</comment>
<feature type="chain" id="PRO_5015698746" description="Triosephosphate isomerase" evidence="10">
    <location>
        <begin position="21"/>
        <end position="255"/>
    </location>
</feature>
<protein>
    <recommendedName>
        <fullName evidence="8 9">Triosephosphate isomerase</fullName>
        <shortName evidence="8">TIM</shortName>
        <shortName evidence="8">TPI</shortName>
        <ecNumber evidence="8 9">5.3.1.1</ecNumber>
    </recommendedName>
    <alternativeName>
        <fullName evidence="8">Triose-phosphate isomerase</fullName>
    </alternativeName>
</protein>
<accession>A0A2S9K4Y6</accession>
<comment type="pathway">
    <text evidence="2">Carbohydrate metabolism; erythritol degradation.</text>
</comment>
<dbReference type="Gene3D" id="3.20.20.70">
    <property type="entry name" value="Aldolase class I"/>
    <property type="match status" value="1"/>
</dbReference>
<dbReference type="UniPathway" id="UPA00109">
    <property type="reaction ID" value="UER00189"/>
</dbReference>
<dbReference type="InterPro" id="IPR013785">
    <property type="entry name" value="Aldolase_TIM"/>
</dbReference>
<evidence type="ECO:0000256" key="3">
    <source>
        <dbReference type="ARBA" id="ARBA00007422"/>
    </source>
</evidence>
<proteinExistence type="inferred from homology"/>
<dbReference type="InterPro" id="IPR020861">
    <property type="entry name" value="Triosephosphate_isomerase_AS"/>
</dbReference>
<keyword evidence="12" id="KW-1185">Reference proteome</keyword>
<keyword evidence="5 8" id="KW-0963">Cytoplasm</keyword>
<feature type="binding site" evidence="8">
    <location>
        <begin position="9"/>
        <end position="11"/>
    </location>
    <ligand>
        <name>substrate</name>
    </ligand>
</feature>
<dbReference type="Proteomes" id="UP000238589">
    <property type="component" value="Unassembled WGS sequence"/>
</dbReference>
<dbReference type="NCBIfam" id="TIGR00419">
    <property type="entry name" value="tim"/>
    <property type="match status" value="1"/>
</dbReference>
<evidence type="ECO:0000256" key="5">
    <source>
        <dbReference type="ARBA" id="ARBA00022490"/>
    </source>
</evidence>
<dbReference type="FunFam" id="3.20.20.70:FF:000016">
    <property type="entry name" value="Triosephosphate isomerase"/>
    <property type="match status" value="1"/>
</dbReference>
<comment type="catalytic activity">
    <reaction evidence="8 9">
        <text>D-glyceraldehyde 3-phosphate = dihydroxyacetone phosphate</text>
        <dbReference type="Rhea" id="RHEA:18585"/>
        <dbReference type="ChEBI" id="CHEBI:57642"/>
        <dbReference type="ChEBI" id="CHEBI:59776"/>
        <dbReference type="EC" id="5.3.1.1"/>
    </reaction>
</comment>
<dbReference type="EC" id="5.3.1.1" evidence="8 9"/>
<dbReference type="RefSeq" id="WP_105748036.1">
    <property type="nucleotide sequence ID" value="NZ_PVLQ01000027.1"/>
</dbReference>
<evidence type="ECO:0000256" key="4">
    <source>
        <dbReference type="ARBA" id="ARBA00022432"/>
    </source>
</evidence>
<dbReference type="PANTHER" id="PTHR21139">
    <property type="entry name" value="TRIOSEPHOSPHATE ISOMERASE"/>
    <property type="match status" value="1"/>
</dbReference>
<dbReference type="GO" id="GO:0004807">
    <property type="term" value="F:triose-phosphate isomerase activity"/>
    <property type="evidence" value="ECO:0007669"/>
    <property type="project" value="UniProtKB-UniRule"/>
</dbReference>
<dbReference type="GO" id="GO:0019563">
    <property type="term" value="P:glycerol catabolic process"/>
    <property type="evidence" value="ECO:0007669"/>
    <property type="project" value="TreeGrafter"/>
</dbReference>
<evidence type="ECO:0000256" key="7">
    <source>
        <dbReference type="ARBA" id="ARBA00023235"/>
    </source>
</evidence>
<feature type="binding site" evidence="8">
    <location>
        <begin position="232"/>
        <end position="233"/>
    </location>
    <ligand>
        <name>substrate</name>
    </ligand>
</feature>
<evidence type="ECO:0000313" key="12">
    <source>
        <dbReference type="Proteomes" id="UP000238589"/>
    </source>
</evidence>
<evidence type="ECO:0000256" key="8">
    <source>
        <dbReference type="HAMAP-Rule" id="MF_00147"/>
    </source>
</evidence>
<dbReference type="AlphaFoldDB" id="A0A2S9K4Y6"/>
<dbReference type="InterPro" id="IPR000652">
    <property type="entry name" value="Triosephosphate_isomerase"/>
</dbReference>
<dbReference type="InterPro" id="IPR022896">
    <property type="entry name" value="TrioseP_Isoase_bac/euk"/>
</dbReference>
<reference evidence="11 12" key="1">
    <citation type="submission" date="2018-03" db="EMBL/GenBank/DDBJ databases">
        <title>Comparative genomics illustrates the genes involved in a hyperalkaliphilic mechanisms of Serpentinomonas isolated from highly-alkaline calcium-rich serpentinized springs.</title>
        <authorList>
            <person name="Suzuki S."/>
            <person name="Ishii S."/>
            <person name="Walworth N."/>
            <person name="Bird L."/>
            <person name="Kuenen J.G."/>
            <person name="Nealson K.H."/>
        </authorList>
    </citation>
    <scope>NUCLEOTIDE SEQUENCE [LARGE SCALE GENOMIC DNA]</scope>
    <source>
        <strain evidence="11 12">P1</strain>
    </source>
</reference>
<evidence type="ECO:0000256" key="10">
    <source>
        <dbReference type="SAM" id="SignalP"/>
    </source>
</evidence>
<comment type="pathway">
    <text evidence="8 9">Carbohydrate biosynthesis; gluconeogenesis.</text>
</comment>
<keyword evidence="10" id="KW-0732">Signal</keyword>